<dbReference type="Gene3D" id="3.90.1720.10">
    <property type="entry name" value="endopeptidase domain like (from Nostoc punctiforme)"/>
    <property type="match status" value="1"/>
</dbReference>
<feature type="domain" description="LysM" evidence="8">
    <location>
        <begin position="79"/>
        <end position="122"/>
    </location>
</feature>
<reference evidence="10" key="1">
    <citation type="submission" date="2022-06" db="EMBL/GenBank/DDBJ databases">
        <title>Aquibacillus sp. a new bacterium isolated from soil saline samples.</title>
        <authorList>
            <person name="Galisteo C."/>
            <person name="De La Haba R."/>
            <person name="Sanchez-Porro C."/>
            <person name="Ventosa A."/>
        </authorList>
    </citation>
    <scope>NUCLEOTIDE SEQUENCE</scope>
    <source>
        <strain evidence="10">3ASR75-54</strain>
    </source>
</reference>
<evidence type="ECO:0000256" key="1">
    <source>
        <dbReference type="ARBA" id="ARBA00007074"/>
    </source>
</evidence>
<dbReference type="SUPFAM" id="SSF54106">
    <property type="entry name" value="LysM domain"/>
    <property type="match status" value="2"/>
</dbReference>
<evidence type="ECO:0000259" key="9">
    <source>
        <dbReference type="PROSITE" id="PS51935"/>
    </source>
</evidence>
<evidence type="ECO:0000256" key="6">
    <source>
        <dbReference type="ARBA" id="ARBA00022807"/>
    </source>
</evidence>
<keyword evidence="5" id="KW-0378">Hydrolase</keyword>
<name>A0A9X3WBY2_9BACI</name>
<keyword evidence="6" id="KW-0788">Thiol protease</keyword>
<evidence type="ECO:0000313" key="10">
    <source>
        <dbReference type="EMBL" id="MDC3415978.1"/>
    </source>
</evidence>
<evidence type="ECO:0000256" key="5">
    <source>
        <dbReference type="ARBA" id="ARBA00022801"/>
    </source>
</evidence>
<dbReference type="RefSeq" id="WP_272444958.1">
    <property type="nucleotide sequence ID" value="NZ_JAMQKC010000002.1"/>
</dbReference>
<feature type="signal peptide" evidence="7">
    <location>
        <begin position="1"/>
        <end position="27"/>
    </location>
</feature>
<evidence type="ECO:0000256" key="4">
    <source>
        <dbReference type="ARBA" id="ARBA00022737"/>
    </source>
</evidence>
<organism evidence="10 11">
    <name type="scientific">Aquibacillus salsiterrae</name>
    <dbReference type="NCBI Taxonomy" id="2950439"/>
    <lineage>
        <taxon>Bacteria</taxon>
        <taxon>Bacillati</taxon>
        <taxon>Bacillota</taxon>
        <taxon>Bacilli</taxon>
        <taxon>Bacillales</taxon>
        <taxon>Bacillaceae</taxon>
        <taxon>Aquibacillus</taxon>
    </lineage>
</organism>
<dbReference type="AlphaFoldDB" id="A0A9X3WBY2"/>
<feature type="domain" description="LysM" evidence="8">
    <location>
        <begin position="28"/>
        <end position="71"/>
    </location>
</feature>
<keyword evidence="3 7" id="KW-0732">Signal</keyword>
<dbReference type="Gene3D" id="3.10.350.10">
    <property type="entry name" value="LysM domain"/>
    <property type="match status" value="2"/>
</dbReference>
<dbReference type="PANTHER" id="PTHR47053:SF1">
    <property type="entry name" value="MUREIN DD-ENDOPEPTIDASE MEPH-RELATED"/>
    <property type="match status" value="1"/>
</dbReference>
<evidence type="ECO:0000256" key="7">
    <source>
        <dbReference type="SAM" id="SignalP"/>
    </source>
</evidence>
<sequence>MKKTTKTLLSLATAFTIGTGFSSTASAATYTVQSGDSLWSIAQKYGTTVNQLKSVNNLSSNVIFPNQQLQTSESTSTGSTYVVKAGDTLWKISNTTGVTITNLKQFNNLKSDMIYAGQSLNLKGETASSEPTAKIASVSKSQLVVEQATKLIGTPYKWGGTTPSGFDCSGFIWYAFNKAGLDISRVSSADYYKQSTKLSSPEMGDLVFFKDTYKSGISHMGIYVGDNSFVHASSSGVQKSSLSNPYWSQHFAGYGSFLK</sequence>
<dbReference type="EMBL" id="JAMQKC010000002">
    <property type="protein sequence ID" value="MDC3415978.1"/>
    <property type="molecule type" value="Genomic_DNA"/>
</dbReference>
<dbReference type="PROSITE" id="PS51782">
    <property type="entry name" value="LYSM"/>
    <property type="match status" value="2"/>
</dbReference>
<dbReference type="InterPro" id="IPR051202">
    <property type="entry name" value="Peptidase_C40"/>
</dbReference>
<dbReference type="Proteomes" id="UP001145069">
    <property type="component" value="Unassembled WGS sequence"/>
</dbReference>
<dbReference type="CDD" id="cd00118">
    <property type="entry name" value="LysM"/>
    <property type="match status" value="2"/>
</dbReference>
<evidence type="ECO:0000313" key="11">
    <source>
        <dbReference type="Proteomes" id="UP001145069"/>
    </source>
</evidence>
<feature type="domain" description="NlpC/P60" evidence="9">
    <location>
        <begin position="138"/>
        <end position="258"/>
    </location>
</feature>
<protein>
    <submittedName>
        <fullName evidence="10">NlpC/P60 family protein</fullName>
    </submittedName>
</protein>
<dbReference type="InterPro" id="IPR018392">
    <property type="entry name" value="LysM"/>
</dbReference>
<keyword evidence="11" id="KW-1185">Reference proteome</keyword>
<dbReference type="GO" id="GO:0006508">
    <property type="term" value="P:proteolysis"/>
    <property type="evidence" value="ECO:0007669"/>
    <property type="project" value="UniProtKB-KW"/>
</dbReference>
<evidence type="ECO:0000256" key="3">
    <source>
        <dbReference type="ARBA" id="ARBA00022729"/>
    </source>
</evidence>
<dbReference type="Pfam" id="PF01476">
    <property type="entry name" value="LysM"/>
    <property type="match status" value="2"/>
</dbReference>
<dbReference type="InterPro" id="IPR038765">
    <property type="entry name" value="Papain-like_cys_pep_sf"/>
</dbReference>
<comment type="caution">
    <text evidence="10">The sequence shown here is derived from an EMBL/GenBank/DDBJ whole genome shotgun (WGS) entry which is preliminary data.</text>
</comment>
<evidence type="ECO:0000259" key="8">
    <source>
        <dbReference type="PROSITE" id="PS51782"/>
    </source>
</evidence>
<dbReference type="PANTHER" id="PTHR47053">
    <property type="entry name" value="MUREIN DD-ENDOPEPTIDASE MEPH-RELATED"/>
    <property type="match status" value="1"/>
</dbReference>
<proteinExistence type="inferred from homology"/>
<keyword evidence="2" id="KW-0645">Protease</keyword>
<dbReference type="SMART" id="SM00257">
    <property type="entry name" value="LysM"/>
    <property type="match status" value="2"/>
</dbReference>
<dbReference type="SUPFAM" id="SSF54001">
    <property type="entry name" value="Cysteine proteinases"/>
    <property type="match status" value="1"/>
</dbReference>
<dbReference type="InterPro" id="IPR000064">
    <property type="entry name" value="NLP_P60_dom"/>
</dbReference>
<evidence type="ECO:0000256" key="2">
    <source>
        <dbReference type="ARBA" id="ARBA00022670"/>
    </source>
</evidence>
<dbReference type="PROSITE" id="PS51935">
    <property type="entry name" value="NLPC_P60"/>
    <property type="match status" value="1"/>
</dbReference>
<gene>
    <name evidence="10" type="ORF">NC799_03515</name>
</gene>
<accession>A0A9X3WBY2</accession>
<dbReference type="InterPro" id="IPR036779">
    <property type="entry name" value="LysM_dom_sf"/>
</dbReference>
<comment type="similarity">
    <text evidence="1">Belongs to the peptidase C40 family.</text>
</comment>
<dbReference type="GO" id="GO:0008234">
    <property type="term" value="F:cysteine-type peptidase activity"/>
    <property type="evidence" value="ECO:0007669"/>
    <property type="project" value="UniProtKB-KW"/>
</dbReference>
<feature type="chain" id="PRO_5040809775" evidence="7">
    <location>
        <begin position="28"/>
        <end position="259"/>
    </location>
</feature>
<dbReference type="Pfam" id="PF00877">
    <property type="entry name" value="NLPC_P60"/>
    <property type="match status" value="1"/>
</dbReference>
<keyword evidence="4" id="KW-0677">Repeat</keyword>